<reference evidence="1 2" key="1">
    <citation type="submission" date="2023-12" db="EMBL/GenBank/DDBJ databases">
        <title>the genome sequence of Hyalangium sp. s54d21.</title>
        <authorList>
            <person name="Zhang X."/>
        </authorList>
    </citation>
    <scope>NUCLEOTIDE SEQUENCE [LARGE SCALE GENOMIC DNA]</scope>
    <source>
        <strain evidence="2">s54d21</strain>
    </source>
</reference>
<gene>
    <name evidence="1" type="ORF">SYV04_02020</name>
</gene>
<proteinExistence type="predicted"/>
<accession>A0ABU5GWR4</accession>
<evidence type="ECO:0000313" key="1">
    <source>
        <dbReference type="EMBL" id="MDY7225134.1"/>
    </source>
</evidence>
<dbReference type="RefSeq" id="WP_321543852.1">
    <property type="nucleotide sequence ID" value="NZ_JAXIVS010000001.1"/>
</dbReference>
<evidence type="ECO:0008006" key="3">
    <source>
        <dbReference type="Google" id="ProtNLM"/>
    </source>
</evidence>
<keyword evidence="2" id="KW-1185">Reference proteome</keyword>
<comment type="caution">
    <text evidence="1">The sequence shown here is derived from an EMBL/GenBank/DDBJ whole genome shotgun (WGS) entry which is preliminary data.</text>
</comment>
<evidence type="ECO:0000313" key="2">
    <source>
        <dbReference type="Proteomes" id="UP001291309"/>
    </source>
</evidence>
<dbReference type="EMBL" id="JAXIVS010000001">
    <property type="protein sequence ID" value="MDY7225134.1"/>
    <property type="molecule type" value="Genomic_DNA"/>
</dbReference>
<protein>
    <recommendedName>
        <fullName evidence="3">SH3b domain-containing protein</fullName>
    </recommendedName>
</protein>
<name>A0ABU5GWR4_9BACT</name>
<organism evidence="1 2">
    <name type="scientific">Hyalangium rubrum</name>
    <dbReference type="NCBI Taxonomy" id="3103134"/>
    <lineage>
        <taxon>Bacteria</taxon>
        <taxon>Pseudomonadati</taxon>
        <taxon>Myxococcota</taxon>
        <taxon>Myxococcia</taxon>
        <taxon>Myxococcales</taxon>
        <taxon>Cystobacterineae</taxon>
        <taxon>Archangiaceae</taxon>
        <taxon>Hyalangium</taxon>
    </lineage>
</organism>
<sequence length="169" mass="17866">MLPLAMTLGFTLATGGAVKLEPRTVTKSSVYLVKSPSFLSPRVSRAVLRGEQVQVELPGRGSWFAAQVGEERGYIHVTYLSDRPGAFKVTGQALQGESLVNGNYNLAVGGFTEGAVSVYRGQHPDVEAGFRRLEAFMPAEPGTRSAMPDPQATSAFVAAGGLREPGGEP</sequence>
<dbReference type="Proteomes" id="UP001291309">
    <property type="component" value="Unassembled WGS sequence"/>
</dbReference>